<evidence type="ECO:0000256" key="2">
    <source>
        <dbReference type="SAM" id="Phobius"/>
    </source>
</evidence>
<keyword evidence="2" id="KW-0812">Transmembrane</keyword>
<accession>A0A916YYJ6</accession>
<keyword evidence="4" id="KW-1185">Reference proteome</keyword>
<reference evidence="3" key="2">
    <citation type="submission" date="2020-09" db="EMBL/GenBank/DDBJ databases">
        <authorList>
            <person name="Sun Q."/>
            <person name="Zhou Y."/>
        </authorList>
    </citation>
    <scope>NUCLEOTIDE SEQUENCE</scope>
    <source>
        <strain evidence="3">CGMCC 1.15360</strain>
    </source>
</reference>
<keyword evidence="2" id="KW-1133">Transmembrane helix</keyword>
<protein>
    <recommendedName>
        <fullName evidence="5">Secreted protein</fullName>
    </recommendedName>
</protein>
<evidence type="ECO:0000313" key="4">
    <source>
        <dbReference type="Proteomes" id="UP000612349"/>
    </source>
</evidence>
<comment type="caution">
    <text evidence="3">The sequence shown here is derived from an EMBL/GenBank/DDBJ whole genome shotgun (WGS) entry which is preliminary data.</text>
</comment>
<name>A0A916YYJ6_9SPHN</name>
<proteinExistence type="predicted"/>
<gene>
    <name evidence="3" type="ORF">GCM10010990_15310</name>
</gene>
<dbReference type="EMBL" id="BMIP01000002">
    <property type="protein sequence ID" value="GGD66716.1"/>
    <property type="molecule type" value="Genomic_DNA"/>
</dbReference>
<dbReference type="AlphaFoldDB" id="A0A916YYJ6"/>
<organism evidence="3 4">
    <name type="scientific">Croceicoccus mobilis</name>
    <dbReference type="NCBI Taxonomy" id="1703339"/>
    <lineage>
        <taxon>Bacteria</taxon>
        <taxon>Pseudomonadati</taxon>
        <taxon>Pseudomonadota</taxon>
        <taxon>Alphaproteobacteria</taxon>
        <taxon>Sphingomonadales</taxon>
        <taxon>Erythrobacteraceae</taxon>
        <taxon>Croceicoccus</taxon>
    </lineage>
</organism>
<keyword evidence="2" id="KW-0472">Membrane</keyword>
<evidence type="ECO:0000256" key="1">
    <source>
        <dbReference type="SAM" id="MobiDB-lite"/>
    </source>
</evidence>
<dbReference type="Proteomes" id="UP000612349">
    <property type="component" value="Unassembled WGS sequence"/>
</dbReference>
<dbReference type="OrthoDB" id="7502542at2"/>
<evidence type="ECO:0000313" key="3">
    <source>
        <dbReference type="EMBL" id="GGD66716.1"/>
    </source>
</evidence>
<feature type="transmembrane region" description="Helical" evidence="2">
    <location>
        <begin position="14"/>
        <end position="33"/>
    </location>
</feature>
<reference evidence="3" key="1">
    <citation type="journal article" date="2014" name="Int. J. Syst. Evol. Microbiol.">
        <title>Complete genome sequence of Corynebacterium casei LMG S-19264T (=DSM 44701T), isolated from a smear-ripened cheese.</title>
        <authorList>
            <consortium name="US DOE Joint Genome Institute (JGI-PGF)"/>
            <person name="Walter F."/>
            <person name="Albersmeier A."/>
            <person name="Kalinowski J."/>
            <person name="Ruckert C."/>
        </authorList>
    </citation>
    <scope>NUCLEOTIDE SEQUENCE</scope>
    <source>
        <strain evidence="3">CGMCC 1.15360</strain>
    </source>
</reference>
<evidence type="ECO:0008006" key="5">
    <source>
        <dbReference type="Google" id="ProtNLM"/>
    </source>
</evidence>
<feature type="compositionally biased region" description="Basic and acidic residues" evidence="1">
    <location>
        <begin position="192"/>
        <end position="209"/>
    </location>
</feature>
<feature type="compositionally biased region" description="Polar residues" evidence="1">
    <location>
        <begin position="219"/>
        <end position="234"/>
    </location>
</feature>
<feature type="region of interest" description="Disordered" evidence="1">
    <location>
        <begin position="192"/>
        <end position="245"/>
    </location>
</feature>
<dbReference type="RefSeq" id="WP_066775740.1">
    <property type="nucleotide sequence ID" value="NZ_BMIP01000002.1"/>
</dbReference>
<sequence>MNERYVAVNTVNPLVWVIIAAAVIAALAIWYFISRNRTKRLRDRFGDEYDRTVETTGNTGKAEHELEERQRRVAALDIRPLTVAEHERFVHEWTEVKSIFVNSPAEAVLHADRTIGALMKARGFPVADFDQRHADLTVDHPEVARRYREGHDIAVRQGRDDVSTEDLRQAMIHYEALYDELIRDVDHATATVKDRAQPAPRRDEHVEDRVVEEEERPSNVHSIGNAGTVTTTAPTIRDPHREPAE</sequence>